<evidence type="ECO:0000256" key="1">
    <source>
        <dbReference type="ARBA" id="ARBA00022485"/>
    </source>
</evidence>
<dbReference type="SUPFAM" id="SSF54862">
    <property type="entry name" value="4Fe-4S ferredoxins"/>
    <property type="match status" value="1"/>
</dbReference>
<dbReference type="InterPro" id="IPR017896">
    <property type="entry name" value="4Fe4S_Fe-S-bd"/>
</dbReference>
<dbReference type="Proteomes" id="UP000824225">
    <property type="component" value="Unassembled WGS sequence"/>
</dbReference>
<dbReference type="PROSITE" id="PS00198">
    <property type="entry name" value="4FE4S_FER_1"/>
    <property type="match status" value="1"/>
</dbReference>
<dbReference type="InterPro" id="IPR017900">
    <property type="entry name" value="4Fe4S_Fe_S_CS"/>
</dbReference>
<evidence type="ECO:0000313" key="6">
    <source>
        <dbReference type="EMBL" id="HJA08212.1"/>
    </source>
</evidence>
<reference evidence="6" key="2">
    <citation type="submission" date="2021-04" db="EMBL/GenBank/DDBJ databases">
        <authorList>
            <person name="Gilroy R."/>
        </authorList>
    </citation>
    <scope>NUCLEOTIDE SEQUENCE</scope>
    <source>
        <strain evidence="6">CHK186-16707</strain>
    </source>
</reference>
<organism evidence="6 7">
    <name type="scientific">Candidatus Mailhella merdigallinarum</name>
    <dbReference type="NCBI Taxonomy" id="2838658"/>
    <lineage>
        <taxon>Bacteria</taxon>
        <taxon>Pseudomonadati</taxon>
        <taxon>Thermodesulfobacteriota</taxon>
        <taxon>Desulfovibrionia</taxon>
        <taxon>Desulfovibrionales</taxon>
        <taxon>Desulfovibrionaceae</taxon>
        <taxon>Mailhella</taxon>
    </lineage>
</organism>
<dbReference type="AlphaFoldDB" id="A0A9D2HBI2"/>
<gene>
    <name evidence="6" type="ORF">H9962_03350</name>
</gene>
<comment type="caution">
    <text evidence="6">The sequence shown here is derived from an EMBL/GenBank/DDBJ whole genome shotgun (WGS) entry which is preliminary data.</text>
</comment>
<protein>
    <submittedName>
        <fullName evidence="6">Ferredoxin family protein</fullName>
    </submittedName>
</protein>
<evidence type="ECO:0000256" key="2">
    <source>
        <dbReference type="ARBA" id="ARBA00022723"/>
    </source>
</evidence>
<evidence type="ECO:0000256" key="3">
    <source>
        <dbReference type="ARBA" id="ARBA00023004"/>
    </source>
</evidence>
<evidence type="ECO:0000313" key="7">
    <source>
        <dbReference type="Proteomes" id="UP000824225"/>
    </source>
</evidence>
<dbReference type="GO" id="GO:0046872">
    <property type="term" value="F:metal ion binding"/>
    <property type="evidence" value="ECO:0007669"/>
    <property type="project" value="UniProtKB-KW"/>
</dbReference>
<dbReference type="PANTHER" id="PTHR43687">
    <property type="entry name" value="ADENYLYLSULFATE REDUCTASE, BETA SUBUNIT"/>
    <property type="match status" value="1"/>
</dbReference>
<name>A0A9D2HBI2_9BACT</name>
<accession>A0A9D2HBI2</accession>
<keyword evidence="1" id="KW-0004">4Fe-4S</keyword>
<keyword evidence="2" id="KW-0479">Metal-binding</keyword>
<dbReference type="PANTHER" id="PTHR43687:SF1">
    <property type="entry name" value="FERREDOXIN III"/>
    <property type="match status" value="1"/>
</dbReference>
<reference evidence="6" key="1">
    <citation type="journal article" date="2021" name="PeerJ">
        <title>Extensive microbial diversity within the chicken gut microbiome revealed by metagenomics and culture.</title>
        <authorList>
            <person name="Gilroy R."/>
            <person name="Ravi A."/>
            <person name="Getino M."/>
            <person name="Pursley I."/>
            <person name="Horton D.L."/>
            <person name="Alikhan N.F."/>
            <person name="Baker D."/>
            <person name="Gharbi K."/>
            <person name="Hall N."/>
            <person name="Watson M."/>
            <person name="Adriaenssens E.M."/>
            <person name="Foster-Nyarko E."/>
            <person name="Jarju S."/>
            <person name="Secka A."/>
            <person name="Antonio M."/>
            <person name="Oren A."/>
            <person name="Chaudhuri R.R."/>
            <person name="La Ragione R."/>
            <person name="Hildebrand F."/>
            <person name="Pallen M.J."/>
        </authorList>
    </citation>
    <scope>NUCLEOTIDE SEQUENCE</scope>
    <source>
        <strain evidence="6">CHK186-16707</strain>
    </source>
</reference>
<keyword evidence="3" id="KW-0408">Iron</keyword>
<dbReference type="GO" id="GO:0051539">
    <property type="term" value="F:4 iron, 4 sulfur cluster binding"/>
    <property type="evidence" value="ECO:0007669"/>
    <property type="project" value="UniProtKB-KW"/>
</dbReference>
<dbReference type="PROSITE" id="PS51379">
    <property type="entry name" value="4FE4S_FER_2"/>
    <property type="match status" value="2"/>
</dbReference>
<keyword evidence="4" id="KW-0411">Iron-sulfur</keyword>
<evidence type="ECO:0000259" key="5">
    <source>
        <dbReference type="PROSITE" id="PS51379"/>
    </source>
</evidence>
<dbReference type="Gene3D" id="3.30.70.20">
    <property type="match status" value="1"/>
</dbReference>
<evidence type="ECO:0000256" key="4">
    <source>
        <dbReference type="ARBA" id="ARBA00023014"/>
    </source>
</evidence>
<dbReference type="InterPro" id="IPR050572">
    <property type="entry name" value="Fe-S_Ferredoxin"/>
</dbReference>
<proteinExistence type="predicted"/>
<dbReference type="EMBL" id="DXAN01000006">
    <property type="protein sequence ID" value="HJA08212.1"/>
    <property type="molecule type" value="Genomic_DNA"/>
</dbReference>
<feature type="domain" description="4Fe-4S ferredoxin-type" evidence="5">
    <location>
        <begin position="1"/>
        <end position="30"/>
    </location>
</feature>
<feature type="domain" description="4Fe-4S ferredoxin-type" evidence="5">
    <location>
        <begin position="32"/>
        <end position="62"/>
    </location>
</feature>
<dbReference type="Pfam" id="PF13187">
    <property type="entry name" value="Fer4_9"/>
    <property type="match status" value="1"/>
</dbReference>
<sequence>MPPLIDQTKCIGCGVCMEICPMQVFRPHKETHKPQVVYGDECWHCNSCVLDCRQNAISLRIPAPFMMLHIDASELNPNGR</sequence>